<protein>
    <submittedName>
        <fullName evidence="1">Uncharacterized protein</fullName>
    </submittedName>
</protein>
<dbReference type="RefSeq" id="WP_073236801.1">
    <property type="nucleotide sequence ID" value="NZ_FQUY01000005.1"/>
</dbReference>
<proteinExistence type="predicted"/>
<dbReference type="AlphaFoldDB" id="A0A1M4W014"/>
<gene>
    <name evidence="1" type="ORF">SAMN02745133_01048</name>
</gene>
<dbReference type="OrthoDB" id="1787446at2"/>
<organism evidence="1 2">
    <name type="scientific">Desulforamulus putei DSM 12395</name>
    <dbReference type="NCBI Taxonomy" id="1121429"/>
    <lineage>
        <taxon>Bacteria</taxon>
        <taxon>Bacillati</taxon>
        <taxon>Bacillota</taxon>
        <taxon>Clostridia</taxon>
        <taxon>Eubacteriales</taxon>
        <taxon>Peptococcaceae</taxon>
        <taxon>Desulforamulus</taxon>
    </lineage>
</organism>
<name>A0A1M4W014_9FIRM</name>
<keyword evidence="2" id="KW-1185">Reference proteome</keyword>
<reference evidence="2" key="1">
    <citation type="submission" date="2016-11" db="EMBL/GenBank/DDBJ databases">
        <authorList>
            <person name="Varghese N."/>
            <person name="Submissions S."/>
        </authorList>
    </citation>
    <scope>NUCLEOTIDE SEQUENCE [LARGE SCALE GENOMIC DNA]</scope>
    <source>
        <strain evidence="2">DSM 12395</strain>
    </source>
</reference>
<dbReference type="EMBL" id="FQUY01000005">
    <property type="protein sequence ID" value="SHE74312.1"/>
    <property type="molecule type" value="Genomic_DNA"/>
</dbReference>
<dbReference type="Proteomes" id="UP000184148">
    <property type="component" value="Unassembled WGS sequence"/>
</dbReference>
<accession>A0A1M4W014</accession>
<evidence type="ECO:0000313" key="1">
    <source>
        <dbReference type="EMBL" id="SHE74312.1"/>
    </source>
</evidence>
<sequence>MISPFAAPSELKEFLPLMTKDEMEELLKTINDLLRIEQDGQKIMRLLDNRDILEEAIDNY</sequence>
<evidence type="ECO:0000313" key="2">
    <source>
        <dbReference type="Proteomes" id="UP000184148"/>
    </source>
</evidence>